<evidence type="ECO:0000313" key="3">
    <source>
        <dbReference type="Proteomes" id="UP000606172"/>
    </source>
</evidence>
<organism evidence="2 3">
    <name type="scientific">Sinosporangium siamense</name>
    <dbReference type="NCBI Taxonomy" id="1367973"/>
    <lineage>
        <taxon>Bacteria</taxon>
        <taxon>Bacillati</taxon>
        <taxon>Actinomycetota</taxon>
        <taxon>Actinomycetes</taxon>
        <taxon>Streptosporangiales</taxon>
        <taxon>Streptosporangiaceae</taxon>
        <taxon>Sinosporangium</taxon>
    </lineage>
</organism>
<evidence type="ECO:0000256" key="1">
    <source>
        <dbReference type="SAM" id="MobiDB-lite"/>
    </source>
</evidence>
<accession>A0A919V595</accession>
<keyword evidence="3" id="KW-1185">Reference proteome</keyword>
<proteinExistence type="predicted"/>
<gene>
    <name evidence="2" type="ORF">Ssi02_29910</name>
</gene>
<evidence type="ECO:0000313" key="2">
    <source>
        <dbReference type="EMBL" id="GII92760.1"/>
    </source>
</evidence>
<dbReference type="EMBL" id="BOOW01000018">
    <property type="protein sequence ID" value="GII92760.1"/>
    <property type="molecule type" value="Genomic_DNA"/>
</dbReference>
<dbReference type="Proteomes" id="UP000606172">
    <property type="component" value="Unassembled WGS sequence"/>
</dbReference>
<sequence length="649" mass="71535">MDALERELTRAGDTIGRNEPRIRRLLQQLDLDTSALNTLRETQGWITTTRPNLRRRSETIRSQHTEWSTTPTGPTGLSDFDEAVYGKASQNPDVYSALVKLADAQKTHKLDPKTAAELEKRTGDKTFTAALLNAMGGAQFRTLMVFAMQGPRNADKTRLRDALAKTLATASPHLGEPWRKDLTTFNGFTPKQRANAQSIAQALLTGGPFDTAFLTSVATKLNDWDRKQPRGSTIGLIPQMDVPHIDPMVTVMKALSRDPEAAQDFFAKDQTALKHFLIERPMGDQGKALGVVLELATLKFRDHDGTPQAPSRGFISAKLASELVHLEGARIRTGEPPSSHLQTDTLGKILAGYISDLNWSASALDVPDKPQVISADDPTGPQVDPWGAQFAKFNLELILKEVAVEPKAFGTVILAQREYSNWLLNNGAMKYTKDKNLESLLTNANMAGAGFGLITNAAGVARIEDAKNLDETRKRNIKLIMAAINTGFAVTATAPAWMVTGQVISAWSGMAEELVGQEEENKARIEENAKVDHNRVMFRDLTASALLRHGMLGSADPPTAPHPWASLEGLKKEDEPRQNPNNFIKDDGKTLMTREEMHDKAASNSTDSSRREWAYRRWLLRGLSGPLWRSVDREMQLGFSESFPKLGPS</sequence>
<feature type="compositionally biased region" description="Polar residues" evidence="1">
    <location>
        <begin position="65"/>
        <end position="75"/>
    </location>
</feature>
<feature type="region of interest" description="Disordered" evidence="1">
    <location>
        <begin position="554"/>
        <end position="591"/>
    </location>
</feature>
<protein>
    <submittedName>
        <fullName evidence="2">Uncharacterized protein</fullName>
    </submittedName>
</protein>
<name>A0A919V595_9ACTN</name>
<dbReference type="RefSeq" id="WP_204025785.1">
    <property type="nucleotide sequence ID" value="NZ_BOOW01000018.1"/>
</dbReference>
<feature type="region of interest" description="Disordered" evidence="1">
    <location>
        <begin position="56"/>
        <end position="75"/>
    </location>
</feature>
<comment type="caution">
    <text evidence="2">The sequence shown here is derived from an EMBL/GenBank/DDBJ whole genome shotgun (WGS) entry which is preliminary data.</text>
</comment>
<dbReference type="AlphaFoldDB" id="A0A919V595"/>
<reference evidence="2" key="1">
    <citation type="submission" date="2021-01" db="EMBL/GenBank/DDBJ databases">
        <title>Whole genome shotgun sequence of Sinosporangium siamense NBRC 109515.</title>
        <authorList>
            <person name="Komaki H."/>
            <person name="Tamura T."/>
        </authorList>
    </citation>
    <scope>NUCLEOTIDE SEQUENCE</scope>
    <source>
        <strain evidence="2">NBRC 109515</strain>
    </source>
</reference>